<dbReference type="Proteomes" id="UP000799423">
    <property type="component" value="Unassembled WGS sequence"/>
</dbReference>
<reference evidence="2" key="1">
    <citation type="submission" date="2020-01" db="EMBL/GenBank/DDBJ databases">
        <authorList>
            <consortium name="DOE Joint Genome Institute"/>
            <person name="Haridas S."/>
            <person name="Albert R."/>
            <person name="Binder M."/>
            <person name="Bloem J."/>
            <person name="Labutti K."/>
            <person name="Salamov A."/>
            <person name="Andreopoulos B."/>
            <person name="Baker S.E."/>
            <person name="Barry K."/>
            <person name="Bills G."/>
            <person name="Bluhm B.H."/>
            <person name="Cannon C."/>
            <person name="Castanera R."/>
            <person name="Culley D.E."/>
            <person name="Daum C."/>
            <person name="Ezra D."/>
            <person name="Gonzalez J.B."/>
            <person name="Henrissat B."/>
            <person name="Kuo A."/>
            <person name="Liang C."/>
            <person name="Lipzen A."/>
            <person name="Lutzoni F."/>
            <person name="Magnuson J."/>
            <person name="Mondo S."/>
            <person name="Nolan M."/>
            <person name="Ohm R."/>
            <person name="Pangilinan J."/>
            <person name="Park H.-J."/>
            <person name="Ramirez L."/>
            <person name="Alfaro M."/>
            <person name="Sun H."/>
            <person name="Tritt A."/>
            <person name="Yoshinaga Y."/>
            <person name="Zwiers L.-H."/>
            <person name="Turgeon B.G."/>
            <person name="Goodwin S.B."/>
            <person name="Spatafora J.W."/>
            <person name="Crous P.W."/>
            <person name="Grigoriev I.V."/>
        </authorList>
    </citation>
    <scope>NUCLEOTIDE SEQUENCE</scope>
    <source>
        <strain evidence="2">IPT5</strain>
    </source>
</reference>
<keyword evidence="3" id="KW-1185">Reference proteome</keyword>
<dbReference type="EMBL" id="MU006294">
    <property type="protein sequence ID" value="KAF2853859.1"/>
    <property type="molecule type" value="Genomic_DNA"/>
</dbReference>
<proteinExistence type="predicted"/>
<protein>
    <submittedName>
        <fullName evidence="2">Uncharacterized protein</fullName>
    </submittedName>
</protein>
<evidence type="ECO:0000313" key="2">
    <source>
        <dbReference type="EMBL" id="KAF2853859.1"/>
    </source>
</evidence>
<evidence type="ECO:0000256" key="1">
    <source>
        <dbReference type="SAM" id="MobiDB-lite"/>
    </source>
</evidence>
<dbReference type="AlphaFoldDB" id="A0A6A7BHI8"/>
<evidence type="ECO:0000313" key="3">
    <source>
        <dbReference type="Proteomes" id="UP000799423"/>
    </source>
</evidence>
<feature type="region of interest" description="Disordered" evidence="1">
    <location>
        <begin position="130"/>
        <end position="164"/>
    </location>
</feature>
<sequence length="232" mass="24958">MFSDTVCLVRHAEYSYCTVCFAPLQPTVSLVLRCETAGEWGRRAGSEKQCEAQHGRWVSRTRPGGDSQCWLAAGWQRDRGAWSRTPGLQDSRTPGHGWGHGKSRDRCSCVCRSACRGCVGAHGLLSRPPRHGPCHRGSGLVRKSERVGTRQVRSAAATERPPRVMRSNTADDWNAAHANKVGQHARCLAGPPGCCAKSSGQQAPALAHGCQRGEKFVGPPLFAVADCALASC</sequence>
<gene>
    <name evidence="2" type="ORF">T440DRAFT_292077</name>
</gene>
<name>A0A6A7BHI8_9PLEO</name>
<accession>A0A6A7BHI8</accession>
<organism evidence="2 3">
    <name type="scientific">Plenodomus tracheiphilus IPT5</name>
    <dbReference type="NCBI Taxonomy" id="1408161"/>
    <lineage>
        <taxon>Eukaryota</taxon>
        <taxon>Fungi</taxon>
        <taxon>Dikarya</taxon>
        <taxon>Ascomycota</taxon>
        <taxon>Pezizomycotina</taxon>
        <taxon>Dothideomycetes</taxon>
        <taxon>Pleosporomycetidae</taxon>
        <taxon>Pleosporales</taxon>
        <taxon>Pleosporineae</taxon>
        <taxon>Leptosphaeriaceae</taxon>
        <taxon>Plenodomus</taxon>
    </lineage>
</organism>